<dbReference type="SMART" id="SM00465">
    <property type="entry name" value="GIYc"/>
    <property type="match status" value="1"/>
</dbReference>
<dbReference type="SUPFAM" id="SSF82771">
    <property type="entry name" value="GIY-YIG endonuclease"/>
    <property type="match status" value="1"/>
</dbReference>
<dbReference type="Gene3D" id="3.40.1440.10">
    <property type="entry name" value="GIY-YIG endonuclease"/>
    <property type="match status" value="1"/>
</dbReference>
<dbReference type="Pfam" id="PF01541">
    <property type="entry name" value="GIY-YIG"/>
    <property type="match status" value="1"/>
</dbReference>
<dbReference type="NCBIfam" id="TIGR00573">
    <property type="entry name" value="dnaq"/>
    <property type="match status" value="1"/>
</dbReference>
<feature type="domain" description="GIY-YIG" evidence="16">
    <location>
        <begin position="197"/>
        <end position="275"/>
    </location>
</feature>
<keyword evidence="18" id="KW-1185">Reference proteome</keyword>
<accession>A0A4R7JYE9</accession>
<evidence type="ECO:0000256" key="15">
    <source>
        <dbReference type="ARBA" id="ARBA00049244"/>
    </source>
</evidence>
<evidence type="ECO:0000256" key="3">
    <source>
        <dbReference type="ARBA" id="ARBA00022763"/>
    </source>
</evidence>
<evidence type="ECO:0000256" key="13">
    <source>
        <dbReference type="ARBA" id="ARBA00042138"/>
    </source>
</evidence>
<dbReference type="InterPro" id="IPR035901">
    <property type="entry name" value="GIY-YIG_endonuc_sf"/>
</dbReference>
<dbReference type="PANTHER" id="PTHR30562:SF10">
    <property type="entry name" value="EXCINUCLEASE CHO"/>
    <property type="match status" value="1"/>
</dbReference>
<dbReference type="InterPro" id="IPR006054">
    <property type="entry name" value="DnaQ"/>
</dbReference>
<evidence type="ECO:0000256" key="7">
    <source>
        <dbReference type="ARBA" id="ARBA00022881"/>
    </source>
</evidence>
<evidence type="ECO:0000256" key="12">
    <source>
        <dbReference type="ARBA" id="ARBA00040756"/>
    </source>
</evidence>
<dbReference type="EC" id="2.7.7.7" evidence="1"/>
<dbReference type="InterPro" id="IPR000305">
    <property type="entry name" value="GIY-YIG_endonuc"/>
</dbReference>
<evidence type="ECO:0000256" key="4">
    <source>
        <dbReference type="ARBA" id="ARBA00022769"/>
    </source>
</evidence>
<comment type="subunit">
    <text evidence="11">DNA polymerase III contains a core (composed of alpha, epsilon and theta chains) that associates with a tau subunit. This core dimerizes to form the POLIII' complex. PolIII' associates with the gamma complex (composed of gamma, delta, delta', psi and chi chains) and with the beta chain to form the complete DNA polymerase III complex.</text>
</comment>
<dbReference type="InterPro" id="IPR047296">
    <property type="entry name" value="GIY-YIG_UvrC_Cho"/>
</dbReference>
<comment type="function">
    <text evidence="10">DNA polymerase III is a complex, multichain enzyme responsible for most of the replicative synthesis in bacteria. The epsilon subunit contain the editing function and is a proofreading 3'-5' exonuclease.</text>
</comment>
<reference evidence="17 18" key="1">
    <citation type="submission" date="2019-03" db="EMBL/GenBank/DDBJ databases">
        <title>Genomic Encyclopedia of Type Strains, Phase IV (KMG-IV): sequencing the most valuable type-strain genomes for metagenomic binning, comparative biology and taxonomic classification.</title>
        <authorList>
            <person name="Goeker M."/>
        </authorList>
    </citation>
    <scope>NUCLEOTIDE SEQUENCE [LARGE SCALE GENOMIC DNA]</scope>
    <source>
        <strain evidence="17 18">DSM 15505</strain>
    </source>
</reference>
<evidence type="ECO:0000256" key="10">
    <source>
        <dbReference type="ARBA" id="ARBA00025483"/>
    </source>
</evidence>
<dbReference type="InterPro" id="IPR013520">
    <property type="entry name" value="Ribonucl_H"/>
</dbReference>
<dbReference type="CDD" id="cd10434">
    <property type="entry name" value="GIY-YIG_UvrC_Cho"/>
    <property type="match status" value="1"/>
</dbReference>
<dbReference type="GO" id="GO:0009380">
    <property type="term" value="C:excinuclease repair complex"/>
    <property type="evidence" value="ECO:0007669"/>
    <property type="project" value="TreeGrafter"/>
</dbReference>
<keyword evidence="3" id="KW-0227">DNA damage</keyword>
<evidence type="ECO:0000313" key="17">
    <source>
        <dbReference type="EMBL" id="TDT43542.1"/>
    </source>
</evidence>
<dbReference type="PANTHER" id="PTHR30562">
    <property type="entry name" value="UVRC/OXIDOREDUCTASE"/>
    <property type="match status" value="1"/>
</dbReference>
<protein>
    <recommendedName>
        <fullName evidence="12">Excinuclease cho</fullName>
        <ecNumber evidence="1">2.7.7.7</ecNumber>
    </recommendedName>
    <alternativeName>
        <fullName evidence="14">Endonuclease cho</fullName>
    </alternativeName>
    <alternativeName>
        <fullName evidence="13">UvrC homolog protein</fullName>
    </alternativeName>
</protein>
<dbReference type="EMBL" id="SOAX01000002">
    <property type="protein sequence ID" value="TDT43542.1"/>
    <property type="molecule type" value="Genomic_DNA"/>
</dbReference>
<comment type="catalytic activity">
    <reaction evidence="15">
        <text>DNA(n) + a 2'-deoxyribonucleoside 5'-triphosphate = DNA(n+1) + diphosphate</text>
        <dbReference type="Rhea" id="RHEA:22508"/>
        <dbReference type="Rhea" id="RHEA-COMP:17339"/>
        <dbReference type="Rhea" id="RHEA-COMP:17340"/>
        <dbReference type="ChEBI" id="CHEBI:33019"/>
        <dbReference type="ChEBI" id="CHEBI:61560"/>
        <dbReference type="ChEBI" id="CHEBI:173112"/>
        <dbReference type="EC" id="2.7.7.7"/>
    </reaction>
</comment>
<name>A0A4R7JYE9_9GAMM</name>
<evidence type="ECO:0000256" key="2">
    <source>
        <dbReference type="ARBA" id="ARBA00022722"/>
    </source>
</evidence>
<evidence type="ECO:0000256" key="6">
    <source>
        <dbReference type="ARBA" id="ARBA00022839"/>
    </source>
</evidence>
<evidence type="ECO:0000259" key="16">
    <source>
        <dbReference type="PROSITE" id="PS50164"/>
    </source>
</evidence>
<keyword evidence="9" id="KW-0742">SOS response</keyword>
<keyword evidence="5" id="KW-0378">Hydrolase</keyword>
<dbReference type="GO" id="GO:0006260">
    <property type="term" value="P:DNA replication"/>
    <property type="evidence" value="ECO:0007669"/>
    <property type="project" value="InterPro"/>
</dbReference>
<sequence length="473" mass="53307">MKLAFIDLETTGGSSTGDRITEIGLRLWEEGEVIEDWQTLVNPQQSIPPFIESLTGISNAMVADAPTFEEVAERFEEKIGDAVFVAHNARFDYGFVKSEFRRIGKAFAAPVLCTVKLSRRLYPEYRRHNMDALIERHGLDPGPRHRAMGDVESMFQFFERTRSEHGVEPVAEAIQALLKRPSIPSHMSPDILDELPDSPGVYRFYGENDVLLYVGKSTDIRQRVASHFSGDHNTSRGVQLSQSMRWVDWTETAGDLGALLLELKQIKGLKPLYNRRSRAAKRLVTIALNPGEEGYLQASLCWGVDPNNLGQYYGLFKSKRDAQKALQGIAQKNELCNQMLGLESTHGPCFQRRLGRCKGACEGLEDVTRYNLRVQIAFHELQLKAWPWEGPIGVVEENGSTGRTDIHVIYNWAHIATVHDEAELSELEPGREALAFDLDSYKLLIKHVLAPGHRLKIIECPGMSRPDVVWPDE</sequence>
<dbReference type="Pfam" id="PF00929">
    <property type="entry name" value="RNase_T"/>
    <property type="match status" value="1"/>
</dbReference>
<dbReference type="FunFam" id="3.30.420.10:FF:000045">
    <property type="entry name" value="3'-5' exonuclease DinG"/>
    <property type="match status" value="1"/>
</dbReference>
<dbReference type="SMART" id="SM00479">
    <property type="entry name" value="EXOIII"/>
    <property type="match status" value="1"/>
</dbReference>
<keyword evidence="4" id="KW-0228">DNA excision</keyword>
<organism evidence="17 18">
    <name type="scientific">Halospina denitrificans</name>
    <dbReference type="NCBI Taxonomy" id="332522"/>
    <lineage>
        <taxon>Bacteria</taxon>
        <taxon>Pseudomonadati</taxon>
        <taxon>Pseudomonadota</taxon>
        <taxon>Gammaproteobacteria</taxon>
        <taxon>Halospina</taxon>
    </lineage>
</organism>
<dbReference type="GO" id="GO:0003887">
    <property type="term" value="F:DNA-directed DNA polymerase activity"/>
    <property type="evidence" value="ECO:0007669"/>
    <property type="project" value="UniProtKB-EC"/>
</dbReference>
<dbReference type="PROSITE" id="PS50164">
    <property type="entry name" value="GIY_YIG"/>
    <property type="match status" value="1"/>
</dbReference>
<comment type="caution">
    <text evidence="17">The sequence shown here is derived from an EMBL/GenBank/DDBJ whole genome shotgun (WGS) entry which is preliminary data.</text>
</comment>
<evidence type="ECO:0000313" key="18">
    <source>
        <dbReference type="Proteomes" id="UP000295830"/>
    </source>
</evidence>
<dbReference type="Proteomes" id="UP000295830">
    <property type="component" value="Unassembled WGS sequence"/>
</dbReference>
<keyword evidence="7" id="KW-0267">Excision nuclease</keyword>
<evidence type="ECO:0000256" key="8">
    <source>
        <dbReference type="ARBA" id="ARBA00023204"/>
    </source>
</evidence>
<dbReference type="InterPro" id="IPR050066">
    <property type="entry name" value="UvrABC_protein_C"/>
</dbReference>
<keyword evidence="6" id="KW-0269">Exonuclease</keyword>
<dbReference type="GO" id="GO:0004527">
    <property type="term" value="F:exonuclease activity"/>
    <property type="evidence" value="ECO:0007669"/>
    <property type="project" value="UniProtKB-KW"/>
</dbReference>
<dbReference type="OrthoDB" id="9803913at2"/>
<dbReference type="RefSeq" id="WP_133735607.1">
    <property type="nucleotide sequence ID" value="NZ_SOAX01000002.1"/>
</dbReference>
<dbReference type="GO" id="GO:0003677">
    <property type="term" value="F:DNA binding"/>
    <property type="evidence" value="ECO:0007669"/>
    <property type="project" value="InterPro"/>
</dbReference>
<keyword evidence="8" id="KW-0234">DNA repair</keyword>
<dbReference type="AlphaFoldDB" id="A0A4R7JYE9"/>
<dbReference type="GO" id="GO:0009432">
    <property type="term" value="P:SOS response"/>
    <property type="evidence" value="ECO:0007669"/>
    <property type="project" value="UniProtKB-KW"/>
</dbReference>
<dbReference type="Gene3D" id="3.30.420.10">
    <property type="entry name" value="Ribonuclease H-like superfamily/Ribonuclease H"/>
    <property type="match status" value="1"/>
</dbReference>
<dbReference type="CDD" id="cd06127">
    <property type="entry name" value="DEDDh"/>
    <property type="match status" value="1"/>
</dbReference>
<evidence type="ECO:0000256" key="11">
    <source>
        <dbReference type="ARBA" id="ARBA00026073"/>
    </source>
</evidence>
<keyword evidence="2" id="KW-0540">Nuclease</keyword>
<evidence type="ECO:0000256" key="14">
    <source>
        <dbReference type="ARBA" id="ARBA00042732"/>
    </source>
</evidence>
<evidence type="ECO:0000256" key="5">
    <source>
        <dbReference type="ARBA" id="ARBA00022801"/>
    </source>
</evidence>
<dbReference type="GO" id="GO:0006289">
    <property type="term" value="P:nucleotide-excision repair"/>
    <property type="evidence" value="ECO:0007669"/>
    <property type="project" value="InterPro"/>
</dbReference>
<proteinExistence type="predicted"/>
<dbReference type="InterPro" id="IPR012337">
    <property type="entry name" value="RNaseH-like_sf"/>
</dbReference>
<evidence type="ECO:0000256" key="1">
    <source>
        <dbReference type="ARBA" id="ARBA00012417"/>
    </source>
</evidence>
<evidence type="ECO:0000256" key="9">
    <source>
        <dbReference type="ARBA" id="ARBA00023236"/>
    </source>
</evidence>
<gene>
    <name evidence="17" type="ORF">DES49_1362</name>
</gene>
<dbReference type="InterPro" id="IPR036397">
    <property type="entry name" value="RNaseH_sf"/>
</dbReference>
<dbReference type="SUPFAM" id="SSF53098">
    <property type="entry name" value="Ribonuclease H-like"/>
    <property type="match status" value="1"/>
</dbReference>